<dbReference type="RefSeq" id="WP_344358621.1">
    <property type="nucleotide sequence ID" value="NZ_BAAASR010000009.1"/>
</dbReference>
<organism evidence="2 3">
    <name type="scientific">Streptomyces gobitricini</name>
    <dbReference type="NCBI Taxonomy" id="68211"/>
    <lineage>
        <taxon>Bacteria</taxon>
        <taxon>Bacillati</taxon>
        <taxon>Actinomycetota</taxon>
        <taxon>Actinomycetes</taxon>
        <taxon>Kitasatosporales</taxon>
        <taxon>Streptomycetaceae</taxon>
        <taxon>Streptomyces</taxon>
    </lineage>
</organism>
<comment type="caution">
    <text evidence="2">The sequence shown here is derived from an EMBL/GenBank/DDBJ whole genome shotgun (WGS) entry which is preliminary data.</text>
</comment>
<proteinExistence type="predicted"/>
<evidence type="ECO:0000256" key="1">
    <source>
        <dbReference type="SAM" id="SignalP"/>
    </source>
</evidence>
<evidence type="ECO:0008006" key="4">
    <source>
        <dbReference type="Google" id="ProtNLM"/>
    </source>
</evidence>
<evidence type="ECO:0000313" key="2">
    <source>
        <dbReference type="EMBL" id="GAA2487060.1"/>
    </source>
</evidence>
<dbReference type="EMBL" id="BAAASR010000009">
    <property type="protein sequence ID" value="GAA2487060.1"/>
    <property type="molecule type" value="Genomic_DNA"/>
</dbReference>
<gene>
    <name evidence="2" type="ORF">GCM10010393_17780</name>
</gene>
<reference evidence="2 3" key="1">
    <citation type="journal article" date="2019" name="Int. J. Syst. Evol. Microbiol.">
        <title>The Global Catalogue of Microorganisms (GCM) 10K type strain sequencing project: providing services to taxonomists for standard genome sequencing and annotation.</title>
        <authorList>
            <consortium name="The Broad Institute Genomics Platform"/>
            <consortium name="The Broad Institute Genome Sequencing Center for Infectious Disease"/>
            <person name="Wu L."/>
            <person name="Ma J."/>
        </authorList>
    </citation>
    <scope>NUCLEOTIDE SEQUENCE [LARGE SCALE GENOMIC DNA]</scope>
    <source>
        <strain evidence="2 3">JCM 5062</strain>
    </source>
</reference>
<accession>A0ABN3LQS9</accession>
<protein>
    <recommendedName>
        <fullName evidence="4">ATP-binding protein</fullName>
    </recommendedName>
</protein>
<keyword evidence="3" id="KW-1185">Reference proteome</keyword>
<sequence length="110" mass="10142">MKQSAAKTLGVAALGAAFAAATAGTASAATSTPTTAALGAATATAVPVLQSAVEQAPNHATELLAVGQELTGAATKNVSLQGLPIDPATATGLLGGLPVGGALPVAGLGA</sequence>
<keyword evidence="1" id="KW-0732">Signal</keyword>
<dbReference type="Proteomes" id="UP001499942">
    <property type="component" value="Unassembled WGS sequence"/>
</dbReference>
<evidence type="ECO:0000313" key="3">
    <source>
        <dbReference type="Proteomes" id="UP001499942"/>
    </source>
</evidence>
<name>A0ABN3LQS9_9ACTN</name>
<feature type="chain" id="PRO_5046254760" description="ATP-binding protein" evidence="1">
    <location>
        <begin position="29"/>
        <end position="110"/>
    </location>
</feature>
<feature type="signal peptide" evidence="1">
    <location>
        <begin position="1"/>
        <end position="28"/>
    </location>
</feature>